<dbReference type="SUPFAM" id="SSF46689">
    <property type="entry name" value="Homeodomain-like"/>
    <property type="match status" value="1"/>
</dbReference>
<sequence length="180" mass="20848">MNLHTESLRQIELQLKMQITTICTFPVFDAEVMKSEIDAHASTIGRFLEDISTLSNDDILLLKSTSNLIKILHCMANERFNLQKTLFGLSEETDSNIISETTRASITPCKSKFSEEQTKKLEEWYESSLEHPYLNTLSTDYLHRSTGLTKTQIKNWVSNRRRKVKTKKISKELESFLIQE</sequence>
<name>A0A3S9NLV0_9ASCO</name>
<reference evidence="4" key="1">
    <citation type="journal article" date="2018" name="FEMS Yeast Res.">
        <title>The Suhomyces clade: from single isolate to multiple species to disintegrating sex loci.</title>
        <authorList>
            <person name="Kijpornyongpan T."/>
            <person name="Urbina H."/>
            <person name="Suh S.O."/>
            <person name="Luangsa-Ard J."/>
            <person name="Aime M."/>
            <person name="Blackwell M."/>
        </authorList>
    </citation>
    <scope>NUCLEOTIDE SEQUENCE</scope>
    <source>
        <strain evidence="4">NRRL Y-27591</strain>
    </source>
</reference>
<dbReference type="EMBL" id="MH707275">
    <property type="protein sequence ID" value="AZQ56671.1"/>
    <property type="molecule type" value="Genomic_DNA"/>
</dbReference>
<feature type="domain" description="Homeobox" evidence="3">
    <location>
        <begin position="110"/>
        <end position="167"/>
    </location>
</feature>
<keyword evidence="1 2" id="KW-0539">Nucleus</keyword>
<keyword evidence="1 2" id="KW-0371">Homeobox</keyword>
<dbReference type="InterPro" id="IPR001356">
    <property type="entry name" value="HD"/>
</dbReference>
<dbReference type="CDD" id="cd00086">
    <property type="entry name" value="homeodomain"/>
    <property type="match status" value="1"/>
</dbReference>
<dbReference type="Gene3D" id="1.10.10.60">
    <property type="entry name" value="Homeodomain-like"/>
    <property type="match status" value="1"/>
</dbReference>
<accession>A0A3S9NLV0</accession>
<evidence type="ECO:0000256" key="1">
    <source>
        <dbReference type="PROSITE-ProRule" id="PRU00108"/>
    </source>
</evidence>
<protein>
    <submittedName>
        <fullName evidence="4">MAT homeobox alpha 2 protein</fullName>
    </submittedName>
</protein>
<dbReference type="PROSITE" id="PS50071">
    <property type="entry name" value="HOMEOBOX_2"/>
    <property type="match status" value="1"/>
</dbReference>
<dbReference type="GO" id="GO:0005634">
    <property type="term" value="C:nucleus"/>
    <property type="evidence" value="ECO:0007669"/>
    <property type="project" value="UniProtKB-SubCell"/>
</dbReference>
<dbReference type="GO" id="GO:0003677">
    <property type="term" value="F:DNA binding"/>
    <property type="evidence" value="ECO:0007669"/>
    <property type="project" value="UniProtKB-UniRule"/>
</dbReference>
<proteinExistence type="predicted"/>
<dbReference type="AlphaFoldDB" id="A0A3S9NLV0"/>
<evidence type="ECO:0000259" key="3">
    <source>
        <dbReference type="PROSITE" id="PS50071"/>
    </source>
</evidence>
<comment type="subcellular location">
    <subcellularLocation>
        <location evidence="1 2">Nucleus</location>
    </subcellularLocation>
</comment>
<dbReference type="Pfam" id="PF00046">
    <property type="entry name" value="Homeodomain"/>
    <property type="match status" value="1"/>
</dbReference>
<dbReference type="SMART" id="SM00389">
    <property type="entry name" value="HOX"/>
    <property type="match status" value="1"/>
</dbReference>
<evidence type="ECO:0000313" key="4">
    <source>
        <dbReference type="EMBL" id="AZQ56671.1"/>
    </source>
</evidence>
<dbReference type="InterPro" id="IPR009057">
    <property type="entry name" value="Homeodomain-like_sf"/>
</dbReference>
<evidence type="ECO:0000256" key="2">
    <source>
        <dbReference type="RuleBase" id="RU000682"/>
    </source>
</evidence>
<organism evidence="4">
    <name type="scientific">Suhomyces bribrorum</name>
    <dbReference type="NCBI Taxonomy" id="246069"/>
    <lineage>
        <taxon>Eukaryota</taxon>
        <taxon>Fungi</taxon>
        <taxon>Dikarya</taxon>
        <taxon>Ascomycota</taxon>
        <taxon>Saccharomycotina</taxon>
        <taxon>Pichiomycetes</taxon>
        <taxon>Debaryomycetaceae</taxon>
        <taxon>Suhomyces</taxon>
    </lineage>
</organism>
<feature type="DNA-binding region" description="Homeobox" evidence="1">
    <location>
        <begin position="112"/>
        <end position="168"/>
    </location>
</feature>
<keyword evidence="1 2" id="KW-0238">DNA-binding</keyword>